<feature type="domain" description="PilZ" evidence="1">
    <location>
        <begin position="7"/>
        <end position="91"/>
    </location>
</feature>
<proteinExistence type="predicted"/>
<dbReference type="Gene3D" id="2.40.10.220">
    <property type="entry name" value="predicted glycosyltransferase like domains"/>
    <property type="match status" value="1"/>
</dbReference>
<dbReference type="RefSeq" id="WP_155314623.1">
    <property type="nucleotide sequence ID" value="NZ_AP021874.1"/>
</dbReference>
<dbReference type="Proteomes" id="UP000427906">
    <property type="component" value="Chromosome"/>
</dbReference>
<dbReference type="SUPFAM" id="SSF141371">
    <property type="entry name" value="PilZ domain-like"/>
    <property type="match status" value="1"/>
</dbReference>
<gene>
    <name evidence="2" type="ORF">DSCA_01370</name>
</gene>
<dbReference type="InterPro" id="IPR009875">
    <property type="entry name" value="PilZ_domain"/>
</dbReference>
<keyword evidence="3" id="KW-1185">Reference proteome</keyword>
<dbReference type="GO" id="GO:0035438">
    <property type="term" value="F:cyclic-di-GMP binding"/>
    <property type="evidence" value="ECO:0007669"/>
    <property type="project" value="InterPro"/>
</dbReference>
<name>A0A5K7YNN9_9BACT</name>
<dbReference type="OrthoDB" id="5420957at2"/>
<dbReference type="AlphaFoldDB" id="A0A5K7YNN9"/>
<dbReference type="Pfam" id="PF07238">
    <property type="entry name" value="PilZ"/>
    <property type="match status" value="1"/>
</dbReference>
<dbReference type="EMBL" id="AP021874">
    <property type="protein sequence ID" value="BBO66207.1"/>
    <property type="molecule type" value="Genomic_DNA"/>
</dbReference>
<accession>A0A5K7YNN9</accession>
<evidence type="ECO:0000259" key="1">
    <source>
        <dbReference type="Pfam" id="PF07238"/>
    </source>
</evidence>
<evidence type="ECO:0000313" key="3">
    <source>
        <dbReference type="Proteomes" id="UP000427906"/>
    </source>
</evidence>
<protein>
    <recommendedName>
        <fullName evidence="1">PilZ domain-containing protein</fullName>
    </recommendedName>
</protein>
<sequence length="108" mass="12283">MKPQSKRHKHSRRTSYIIAKYTVKEGTHRDIIKNIGAGGLFVRTSRKIAEGQPIIIEFPLFRFDNTVKVSGRVVRSDSNGFAVAFDELLESLKSNTGQFPEIVHEINR</sequence>
<reference evidence="2 3" key="1">
    <citation type="submission" date="2019-11" db="EMBL/GenBank/DDBJ databases">
        <title>Comparative genomics of hydrocarbon-degrading Desulfosarcina strains.</title>
        <authorList>
            <person name="Watanabe M."/>
            <person name="Kojima H."/>
            <person name="Fukui M."/>
        </authorList>
    </citation>
    <scope>NUCLEOTIDE SEQUENCE [LARGE SCALE GENOMIC DNA]</scope>
    <source>
        <strain evidence="2 3">PL12</strain>
    </source>
</reference>
<evidence type="ECO:0000313" key="2">
    <source>
        <dbReference type="EMBL" id="BBO66207.1"/>
    </source>
</evidence>
<organism evidence="2 3">
    <name type="scientific">Desulfosarcina alkanivorans</name>
    <dbReference type="NCBI Taxonomy" id="571177"/>
    <lineage>
        <taxon>Bacteria</taxon>
        <taxon>Pseudomonadati</taxon>
        <taxon>Thermodesulfobacteriota</taxon>
        <taxon>Desulfobacteria</taxon>
        <taxon>Desulfobacterales</taxon>
        <taxon>Desulfosarcinaceae</taxon>
        <taxon>Desulfosarcina</taxon>
    </lineage>
</organism>
<dbReference type="KEGG" id="dalk:DSCA_01370"/>